<protein>
    <submittedName>
        <fullName evidence="2">Uncharacterized protein</fullName>
    </submittedName>
</protein>
<gene>
    <name evidence="2" type="ORF">DFR26_2217</name>
</gene>
<dbReference type="AlphaFoldDB" id="A0A3E0GZN1"/>
<proteinExistence type="predicted"/>
<dbReference type="Proteomes" id="UP000256774">
    <property type="component" value="Unassembled WGS sequence"/>
</dbReference>
<evidence type="ECO:0000313" key="2">
    <source>
        <dbReference type="EMBL" id="REH35611.1"/>
    </source>
</evidence>
<feature type="coiled-coil region" evidence="1">
    <location>
        <begin position="140"/>
        <end position="175"/>
    </location>
</feature>
<organism evidence="2 3">
    <name type="scientific">Paraperlucidibaca baekdonensis</name>
    <dbReference type="NCBI Taxonomy" id="748120"/>
    <lineage>
        <taxon>Bacteria</taxon>
        <taxon>Pseudomonadati</taxon>
        <taxon>Pseudomonadota</taxon>
        <taxon>Gammaproteobacteria</taxon>
        <taxon>Moraxellales</taxon>
        <taxon>Moraxellaceae</taxon>
        <taxon>Paraperlucidibaca</taxon>
    </lineage>
</organism>
<dbReference type="RefSeq" id="WP_116209098.1">
    <property type="nucleotide sequence ID" value="NZ_QUNR01000007.1"/>
</dbReference>
<evidence type="ECO:0000313" key="3">
    <source>
        <dbReference type="Proteomes" id="UP000256774"/>
    </source>
</evidence>
<comment type="caution">
    <text evidence="2">The sequence shown here is derived from an EMBL/GenBank/DDBJ whole genome shotgun (WGS) entry which is preliminary data.</text>
</comment>
<name>A0A3E0GZN1_9GAMM</name>
<evidence type="ECO:0000256" key="1">
    <source>
        <dbReference type="SAM" id="Coils"/>
    </source>
</evidence>
<reference evidence="2 3" key="1">
    <citation type="submission" date="2018-08" db="EMBL/GenBank/DDBJ databases">
        <title>Genomic Encyclopedia of Type Strains, Phase IV (KMG-IV): sequencing the most valuable type-strain genomes for metagenomic binning, comparative biology and taxonomic classification.</title>
        <authorList>
            <person name="Goeker M."/>
        </authorList>
    </citation>
    <scope>NUCLEOTIDE SEQUENCE [LARGE SCALE GENOMIC DNA]</scope>
    <source>
        <strain evidence="2 3">DSM 26022</strain>
    </source>
</reference>
<keyword evidence="1" id="KW-0175">Coiled coil</keyword>
<keyword evidence="3" id="KW-1185">Reference proteome</keyword>
<feature type="coiled-coil region" evidence="1">
    <location>
        <begin position="77"/>
        <end position="111"/>
    </location>
</feature>
<accession>A0A3E0GZN1</accession>
<sequence length="289" mass="32854">MSYNNNGGNNNSSNLYNYIGSEAHVRSLENDAWHDQIAARRNSKRAFANGESEGYRNGWCDAIAQSDTQVHKGNAEIERLFLLNQEQASRIEALEKQHTETVAESEDAIAQWQNHSDKLKTMIHEQRTTIEAAANENTTLKGLLTSLTEANQRLNQQINQQTENHEKSITEVNKQLTLYERNQIFIYAISRAIVDVLSSEDIASTTLKKAFQKHYFDCVLEAQESGLIEHQLVHDEQFSNSSPEIKQTILRLLDDATINSVFDLAETNELQFFGPEEDLAPAEYPFPEH</sequence>
<dbReference type="EMBL" id="QUNR01000007">
    <property type="protein sequence ID" value="REH35611.1"/>
    <property type="molecule type" value="Genomic_DNA"/>
</dbReference>